<accession>A0A239WF88</accession>
<evidence type="ECO:0000313" key="1">
    <source>
        <dbReference type="EMBL" id="SNV32859.1"/>
    </source>
</evidence>
<sequence length="283" mass="29853">MSTIDPGASPLRPGNATRIVADLIQASGAAPVTKIDITKTQVSLTVNGPDGLLTWTWSRGIVSTSDTQSTQVSSTPFDPTQFALDKVPSILATAARLAGSESNQSLQIVEYNAGTVLMTVTTRPETRPVFFRADGSVINVLDFTTTQGMAEGLKDAVGASPLVRSITFDPAHGIVVDAPEQNSTASQNGKDLVIRRTRSAKLPVWSVPRQDDSPADLFSPTDVDPAVLAALVDANSKDPKNSDVPKLSIDMSHGTSLPTITVDVGDAHTVHDLQGRDITNEVT</sequence>
<proteinExistence type="predicted"/>
<dbReference type="AlphaFoldDB" id="A0A239WF88"/>
<dbReference type="EMBL" id="LT906441">
    <property type="protein sequence ID" value="SNV32859.1"/>
    <property type="molecule type" value="Genomic_DNA"/>
</dbReference>
<name>A0A239WF88_9ACTN</name>
<dbReference type="KEGG" id="cgrn:4412665_00864"/>
<organism evidence="1 2">
    <name type="scientific">Cutibacterium granulosum</name>
    <dbReference type="NCBI Taxonomy" id="33011"/>
    <lineage>
        <taxon>Bacteria</taxon>
        <taxon>Bacillati</taxon>
        <taxon>Actinomycetota</taxon>
        <taxon>Actinomycetes</taxon>
        <taxon>Propionibacteriales</taxon>
        <taxon>Propionibacteriaceae</taxon>
        <taxon>Cutibacterium</taxon>
    </lineage>
</organism>
<protein>
    <submittedName>
        <fullName evidence="1">Uncharacterized protein</fullName>
    </submittedName>
</protein>
<reference evidence="1 2" key="1">
    <citation type="submission" date="2017-06" db="EMBL/GenBank/DDBJ databases">
        <authorList>
            <consortium name="Pathogen Informatics"/>
        </authorList>
    </citation>
    <scope>NUCLEOTIDE SEQUENCE [LARGE SCALE GENOMIC DNA]</scope>
    <source>
        <strain evidence="1 2">NCTC11865</strain>
    </source>
</reference>
<dbReference type="eggNOG" id="ENOG502ZWWZ">
    <property type="taxonomic scope" value="Bacteria"/>
</dbReference>
<dbReference type="Proteomes" id="UP000215332">
    <property type="component" value="Chromosome 1"/>
</dbReference>
<evidence type="ECO:0000313" key="2">
    <source>
        <dbReference type="Proteomes" id="UP000215332"/>
    </source>
</evidence>
<gene>
    <name evidence="1" type="ORF">SAMEA4412665_00864</name>
</gene>